<organism evidence="1">
    <name type="scientific">marine sediment metagenome</name>
    <dbReference type="NCBI Taxonomy" id="412755"/>
    <lineage>
        <taxon>unclassified sequences</taxon>
        <taxon>metagenomes</taxon>
        <taxon>ecological metagenomes</taxon>
    </lineage>
</organism>
<name>A0A0F8YTI4_9ZZZZ</name>
<comment type="caution">
    <text evidence="1">The sequence shown here is derived from an EMBL/GenBank/DDBJ whole genome shotgun (WGS) entry which is preliminary data.</text>
</comment>
<protein>
    <submittedName>
        <fullName evidence="1">Uncharacterized protein</fullName>
    </submittedName>
</protein>
<dbReference type="EMBL" id="LAZR01051624">
    <property type="protein sequence ID" value="KKK84763.1"/>
    <property type="molecule type" value="Genomic_DNA"/>
</dbReference>
<reference evidence="1" key="1">
    <citation type="journal article" date="2015" name="Nature">
        <title>Complex archaea that bridge the gap between prokaryotes and eukaryotes.</title>
        <authorList>
            <person name="Spang A."/>
            <person name="Saw J.H."/>
            <person name="Jorgensen S.L."/>
            <person name="Zaremba-Niedzwiedzka K."/>
            <person name="Martijn J."/>
            <person name="Lind A.E."/>
            <person name="van Eijk R."/>
            <person name="Schleper C."/>
            <person name="Guy L."/>
            <person name="Ettema T.J."/>
        </authorList>
    </citation>
    <scope>NUCLEOTIDE SEQUENCE</scope>
</reference>
<sequence>MAKILRFSGDTLVDVPPDAVLEAAKGETVKCLVLGWRKGGELWFSGSFSDTPEINYLLDVVKTEVMTWDRE</sequence>
<gene>
    <name evidence="1" type="ORF">LCGC14_2780030</name>
</gene>
<accession>A0A0F8YTI4</accession>
<dbReference type="AlphaFoldDB" id="A0A0F8YTI4"/>
<evidence type="ECO:0000313" key="1">
    <source>
        <dbReference type="EMBL" id="KKK84763.1"/>
    </source>
</evidence>
<proteinExistence type="predicted"/>